<dbReference type="EMBL" id="VCKY01000007">
    <property type="protein sequence ID" value="TMR24804.1"/>
    <property type="molecule type" value="Genomic_DNA"/>
</dbReference>
<evidence type="ECO:0000256" key="1">
    <source>
        <dbReference type="ARBA" id="ARBA00023015"/>
    </source>
</evidence>
<protein>
    <submittedName>
        <fullName evidence="6">TetR family transcriptional regulator</fullName>
    </submittedName>
</protein>
<dbReference type="PANTHER" id="PTHR30055">
    <property type="entry name" value="HTH-TYPE TRANSCRIPTIONAL REGULATOR RUTR"/>
    <property type="match status" value="1"/>
</dbReference>
<keyword evidence="1" id="KW-0805">Transcription regulation</keyword>
<name>A0A5S4FWZ6_9ACTN</name>
<dbReference type="InterPro" id="IPR009057">
    <property type="entry name" value="Homeodomain-like_sf"/>
</dbReference>
<evidence type="ECO:0000256" key="2">
    <source>
        <dbReference type="ARBA" id="ARBA00023125"/>
    </source>
</evidence>
<dbReference type="PANTHER" id="PTHR30055:SF238">
    <property type="entry name" value="MYCOFACTOCIN BIOSYNTHESIS TRANSCRIPTIONAL REGULATOR MFTR-RELATED"/>
    <property type="match status" value="1"/>
</dbReference>
<proteinExistence type="predicted"/>
<feature type="DNA-binding region" description="H-T-H motif" evidence="4">
    <location>
        <begin position="29"/>
        <end position="48"/>
    </location>
</feature>
<keyword evidence="3" id="KW-0804">Transcription</keyword>
<dbReference type="SUPFAM" id="SSF46689">
    <property type="entry name" value="Homeodomain-like"/>
    <property type="match status" value="1"/>
</dbReference>
<dbReference type="PROSITE" id="PS01081">
    <property type="entry name" value="HTH_TETR_1"/>
    <property type="match status" value="1"/>
</dbReference>
<dbReference type="OrthoDB" id="4746440at2"/>
<evidence type="ECO:0000256" key="3">
    <source>
        <dbReference type="ARBA" id="ARBA00023163"/>
    </source>
</evidence>
<dbReference type="PROSITE" id="PS50977">
    <property type="entry name" value="HTH_TETR_2"/>
    <property type="match status" value="1"/>
</dbReference>
<evidence type="ECO:0000256" key="4">
    <source>
        <dbReference type="PROSITE-ProRule" id="PRU00335"/>
    </source>
</evidence>
<dbReference type="Gene3D" id="1.10.357.10">
    <property type="entry name" value="Tetracycline Repressor, domain 2"/>
    <property type="match status" value="1"/>
</dbReference>
<dbReference type="PRINTS" id="PR00455">
    <property type="entry name" value="HTHTETR"/>
</dbReference>
<dbReference type="GO" id="GO:0003700">
    <property type="term" value="F:DNA-binding transcription factor activity"/>
    <property type="evidence" value="ECO:0007669"/>
    <property type="project" value="TreeGrafter"/>
</dbReference>
<sequence length="192" mass="20621">MARWAPGASDRLQRAAMELFAEDGFEATTVAGIAGRAGVTERTFFRHFADKREVLFAGEEQLEAVFVDAIADAPADASVAGLLVAALDVGGRTLQDVRSRDLAHVRNEIITANEQLRERELLKLAKLSHAVTAALVARGVAEVTACLAGELVVLVFKTALSRWIAPDETRDLVELQREGLAAISGLTRAETV</sequence>
<dbReference type="AlphaFoldDB" id="A0A5S4FWZ6"/>
<dbReference type="InterPro" id="IPR001647">
    <property type="entry name" value="HTH_TetR"/>
</dbReference>
<keyword evidence="7" id="KW-1185">Reference proteome</keyword>
<dbReference type="InterPro" id="IPR050109">
    <property type="entry name" value="HTH-type_TetR-like_transc_reg"/>
</dbReference>
<evidence type="ECO:0000313" key="6">
    <source>
        <dbReference type="EMBL" id="TMR24804.1"/>
    </source>
</evidence>
<evidence type="ECO:0000259" key="5">
    <source>
        <dbReference type="PROSITE" id="PS50977"/>
    </source>
</evidence>
<keyword evidence="2 4" id="KW-0238">DNA-binding</keyword>
<accession>A0A5S4FWZ6</accession>
<dbReference type="RefSeq" id="WP_138664609.1">
    <property type="nucleotide sequence ID" value="NZ_VCKY01000007.1"/>
</dbReference>
<organism evidence="6 7">
    <name type="scientific">Nonomuraea turkmeniaca</name>
    <dbReference type="NCBI Taxonomy" id="103838"/>
    <lineage>
        <taxon>Bacteria</taxon>
        <taxon>Bacillati</taxon>
        <taxon>Actinomycetota</taxon>
        <taxon>Actinomycetes</taxon>
        <taxon>Streptosporangiales</taxon>
        <taxon>Streptosporangiaceae</taxon>
        <taxon>Nonomuraea</taxon>
    </lineage>
</organism>
<dbReference type="Proteomes" id="UP000309128">
    <property type="component" value="Unassembled WGS sequence"/>
</dbReference>
<dbReference type="GO" id="GO:0000976">
    <property type="term" value="F:transcription cis-regulatory region binding"/>
    <property type="evidence" value="ECO:0007669"/>
    <property type="project" value="TreeGrafter"/>
</dbReference>
<reference evidence="6 7" key="1">
    <citation type="submission" date="2019-05" db="EMBL/GenBank/DDBJ databases">
        <title>Draft genome sequence of Nonomuraea turkmeniaca DSM 43926.</title>
        <authorList>
            <person name="Saricaoglu S."/>
            <person name="Isik K."/>
        </authorList>
    </citation>
    <scope>NUCLEOTIDE SEQUENCE [LARGE SCALE GENOMIC DNA]</scope>
    <source>
        <strain evidence="6 7">DSM 43926</strain>
    </source>
</reference>
<dbReference type="InterPro" id="IPR023772">
    <property type="entry name" value="DNA-bd_HTH_TetR-type_CS"/>
</dbReference>
<dbReference type="Pfam" id="PF00440">
    <property type="entry name" value="TetR_N"/>
    <property type="match status" value="1"/>
</dbReference>
<gene>
    <name evidence="6" type="ORF">ETD86_03475</name>
</gene>
<evidence type="ECO:0000313" key="7">
    <source>
        <dbReference type="Proteomes" id="UP000309128"/>
    </source>
</evidence>
<comment type="caution">
    <text evidence="6">The sequence shown here is derived from an EMBL/GenBank/DDBJ whole genome shotgun (WGS) entry which is preliminary data.</text>
</comment>
<feature type="domain" description="HTH tetR-type" evidence="5">
    <location>
        <begin position="6"/>
        <end position="66"/>
    </location>
</feature>